<gene>
    <name evidence="2" type="ORF">DESUT3_07790</name>
</gene>
<evidence type="ECO:0000313" key="3">
    <source>
        <dbReference type="Proteomes" id="UP001319827"/>
    </source>
</evidence>
<dbReference type="Pfam" id="PF00581">
    <property type="entry name" value="Rhodanese"/>
    <property type="match status" value="1"/>
</dbReference>
<dbReference type="CDD" id="cd00158">
    <property type="entry name" value="RHOD"/>
    <property type="match status" value="1"/>
</dbReference>
<keyword evidence="3" id="KW-1185">Reference proteome</keyword>
<dbReference type="Gene3D" id="3.40.250.10">
    <property type="entry name" value="Rhodanese-like domain"/>
    <property type="match status" value="1"/>
</dbReference>
<reference evidence="2 3" key="1">
    <citation type="journal article" date="2016" name="C (Basel)">
        <title>Selective Growth of and Electricity Production by Marine Exoelectrogenic Bacteria in Self-Aggregated Hydrogel of Microbially Reduced Graphene Oxide.</title>
        <authorList>
            <person name="Yoshida N."/>
            <person name="Goto Y."/>
            <person name="Miyata Y."/>
        </authorList>
    </citation>
    <scope>NUCLEOTIDE SEQUENCE [LARGE SCALE GENOMIC DNA]</scope>
    <source>
        <strain evidence="2 3">NIT-T3</strain>
    </source>
</reference>
<reference evidence="2 3" key="2">
    <citation type="journal article" date="2021" name="Int. J. Syst. Evol. Microbiol.">
        <title>Isolation and Polyphasic Characterization of Desulfuromonas versatilis sp. Nov., an Electrogenic Bacteria Capable of Versatile Metabolism Isolated from a Graphene Oxide-Reducing Enrichment Culture.</title>
        <authorList>
            <person name="Xie L."/>
            <person name="Yoshida N."/>
            <person name="Ishii S."/>
            <person name="Meng L."/>
        </authorList>
    </citation>
    <scope>NUCLEOTIDE SEQUENCE [LARGE SCALE GENOMIC DNA]</scope>
    <source>
        <strain evidence="2 3">NIT-T3</strain>
    </source>
</reference>
<dbReference type="PANTHER" id="PTHR43031:SF1">
    <property type="entry name" value="PYRIDINE NUCLEOTIDE-DISULPHIDE OXIDOREDUCTASE"/>
    <property type="match status" value="1"/>
</dbReference>
<dbReference type="RefSeq" id="WP_225911614.1">
    <property type="nucleotide sequence ID" value="NZ_AP024355.1"/>
</dbReference>
<accession>A0ABN6DUB7</accession>
<evidence type="ECO:0000259" key="1">
    <source>
        <dbReference type="PROSITE" id="PS50206"/>
    </source>
</evidence>
<dbReference type="InterPro" id="IPR001763">
    <property type="entry name" value="Rhodanese-like_dom"/>
</dbReference>
<dbReference type="Proteomes" id="UP001319827">
    <property type="component" value="Chromosome"/>
</dbReference>
<dbReference type="PROSITE" id="PS50206">
    <property type="entry name" value="RHODANESE_3"/>
    <property type="match status" value="1"/>
</dbReference>
<dbReference type="InterPro" id="IPR036873">
    <property type="entry name" value="Rhodanese-like_dom_sf"/>
</dbReference>
<name>A0ABN6DUB7_9BACT</name>
<feature type="domain" description="Rhodanese" evidence="1">
    <location>
        <begin position="68"/>
        <end position="155"/>
    </location>
</feature>
<dbReference type="InterPro" id="IPR050229">
    <property type="entry name" value="GlpE_sulfurtransferase"/>
</dbReference>
<evidence type="ECO:0000313" key="2">
    <source>
        <dbReference type="EMBL" id="BCR03710.1"/>
    </source>
</evidence>
<protein>
    <recommendedName>
        <fullName evidence="1">Rhodanese domain-containing protein</fullName>
    </recommendedName>
</protein>
<proteinExistence type="predicted"/>
<organism evidence="2 3">
    <name type="scientific">Desulfuromonas versatilis</name>
    <dbReference type="NCBI Taxonomy" id="2802975"/>
    <lineage>
        <taxon>Bacteria</taxon>
        <taxon>Pseudomonadati</taxon>
        <taxon>Thermodesulfobacteriota</taxon>
        <taxon>Desulfuromonadia</taxon>
        <taxon>Desulfuromonadales</taxon>
        <taxon>Desulfuromonadaceae</taxon>
        <taxon>Desulfuromonas</taxon>
    </lineage>
</organism>
<dbReference type="EMBL" id="AP024355">
    <property type="protein sequence ID" value="BCR03710.1"/>
    <property type="molecule type" value="Genomic_DNA"/>
</dbReference>
<dbReference type="PANTHER" id="PTHR43031">
    <property type="entry name" value="FAD-DEPENDENT OXIDOREDUCTASE"/>
    <property type="match status" value="1"/>
</dbReference>
<dbReference type="SMART" id="SM00450">
    <property type="entry name" value="RHOD"/>
    <property type="match status" value="1"/>
</dbReference>
<sequence length="166" mass="18733">MADLFGTLTSKQKEKWMKNFTIALLTLLFLGTPALASDAVLESYIQNYGYDARLEMKVSSKKVLDLLEDGKAVLVDIRFKEEQEAWGPSFALKIPLNELPARLNELPKDKIIVTACPHKDRAIIAMTYLRSKGIPARYLTDGLIGLVENLRGDAAMYFLKLLREQK</sequence>
<dbReference type="SUPFAM" id="SSF52821">
    <property type="entry name" value="Rhodanese/Cell cycle control phosphatase"/>
    <property type="match status" value="1"/>
</dbReference>